<comment type="caution">
    <text evidence="3">The sequence shown here is derived from an EMBL/GenBank/DDBJ whole genome shotgun (WGS) entry which is preliminary data.</text>
</comment>
<dbReference type="Proteomes" id="UP000631670">
    <property type="component" value="Unassembled WGS sequence"/>
</dbReference>
<feature type="domain" description="Beta-Casp" evidence="2">
    <location>
        <begin position="259"/>
        <end position="367"/>
    </location>
</feature>
<dbReference type="PANTHER" id="PTHR11203:SF37">
    <property type="entry name" value="INTEGRATOR COMPLEX SUBUNIT 11"/>
    <property type="match status" value="1"/>
</dbReference>
<dbReference type="SMART" id="SM01027">
    <property type="entry name" value="Beta-Casp"/>
    <property type="match status" value="1"/>
</dbReference>
<evidence type="ECO:0000313" key="4">
    <source>
        <dbReference type="Proteomes" id="UP000631670"/>
    </source>
</evidence>
<reference evidence="3 4" key="1">
    <citation type="submission" date="2020-10" db="EMBL/GenBank/DDBJ databases">
        <title>Sequencing the genomes of 1000 actinobacteria strains.</title>
        <authorList>
            <person name="Klenk H.-P."/>
        </authorList>
    </citation>
    <scope>NUCLEOTIDE SEQUENCE [LARGE SCALE GENOMIC DNA]</scope>
    <source>
        <strain evidence="3 4">DSM 44653</strain>
    </source>
</reference>
<dbReference type="Gene3D" id="3.60.15.10">
    <property type="entry name" value="Ribonuclease Z/Hydroxyacylglutathione hydrolase-like"/>
    <property type="match status" value="1"/>
</dbReference>
<organism evidence="3 4">
    <name type="scientific">Amycolatopsis lexingtonensis</name>
    <dbReference type="NCBI Taxonomy" id="218822"/>
    <lineage>
        <taxon>Bacteria</taxon>
        <taxon>Bacillati</taxon>
        <taxon>Actinomycetota</taxon>
        <taxon>Actinomycetes</taxon>
        <taxon>Pseudonocardiales</taxon>
        <taxon>Pseudonocardiaceae</taxon>
        <taxon>Amycolatopsis</taxon>
    </lineage>
</organism>
<dbReference type="Pfam" id="PF10996">
    <property type="entry name" value="Beta-Casp"/>
    <property type="match status" value="1"/>
</dbReference>
<evidence type="ECO:0000259" key="2">
    <source>
        <dbReference type="SMART" id="SM01027"/>
    </source>
</evidence>
<dbReference type="PANTHER" id="PTHR11203">
    <property type="entry name" value="CLEAVAGE AND POLYADENYLATION SPECIFICITY FACTOR FAMILY MEMBER"/>
    <property type="match status" value="1"/>
</dbReference>
<dbReference type="RefSeq" id="WP_086862256.1">
    <property type="nucleotide sequence ID" value="NZ_JADBEG010000001.1"/>
</dbReference>
<keyword evidence="1" id="KW-0378">Hydrolase</keyword>
<dbReference type="InterPro" id="IPR036866">
    <property type="entry name" value="RibonucZ/Hydroxyglut_hydro"/>
</dbReference>
<accession>A0ABR9HXQ1</accession>
<protein>
    <submittedName>
        <fullName evidence="3">Metallo-beta-lactamase family protein</fullName>
    </submittedName>
</protein>
<name>A0ABR9HXQ1_9PSEU</name>
<dbReference type="SUPFAM" id="SSF56281">
    <property type="entry name" value="Metallo-hydrolase/oxidoreductase"/>
    <property type="match status" value="1"/>
</dbReference>
<sequence>MSDGSRAAALAARYRTGPWPGGFPDPVLTFLGGTGCARCLVETPGTTLLVGCGLFAGPDAARRGNFSPGPDEFHAADAVLLPSAALGHAGFLPQLVAEGWHGPVFATPATAALLPAVLSDAATQFAEDADRSPFGVGLPPFRPADVTRAVALLRPVDFGTPHRLDGAEFEFGRAGGRLGAAWVRIRAEGRSVVLAGPLGADDHPLLRAPDPRPRSDVLVLTAPHPPGDGHLAGRFAAAVHRAFRRGGSVVVLASAAGGTELVLTMVRNLVDAGEIPPSPVLLDGGAGLEVFRRAVAEQWPELRRDRRFEEPGSLVAEVPDRPSIIVPGPEPADVGRVLRHLETLLPDPRNGVILLGHPAPGTRAARLGAGARHVKIHGRYHPVRAEVTALGSTGEFADPAELLAWATASPAPETAFVVDGPARPSHALAKALHAEAGWCAVVPEDGERVLW</sequence>
<dbReference type="InterPro" id="IPR022712">
    <property type="entry name" value="Beta_Casp"/>
</dbReference>
<evidence type="ECO:0000256" key="1">
    <source>
        <dbReference type="ARBA" id="ARBA00022801"/>
    </source>
</evidence>
<gene>
    <name evidence="3" type="ORF">H4696_002783</name>
</gene>
<proteinExistence type="predicted"/>
<dbReference type="Gene3D" id="3.40.50.10890">
    <property type="match status" value="1"/>
</dbReference>
<keyword evidence="4" id="KW-1185">Reference proteome</keyword>
<dbReference type="InterPro" id="IPR050698">
    <property type="entry name" value="MBL"/>
</dbReference>
<dbReference type="EMBL" id="JADBEG010000001">
    <property type="protein sequence ID" value="MBE1495683.1"/>
    <property type="molecule type" value="Genomic_DNA"/>
</dbReference>
<evidence type="ECO:0000313" key="3">
    <source>
        <dbReference type="EMBL" id="MBE1495683.1"/>
    </source>
</evidence>